<keyword evidence="2" id="KW-0732">Signal</keyword>
<evidence type="ECO:0000256" key="2">
    <source>
        <dbReference type="SAM" id="SignalP"/>
    </source>
</evidence>
<protein>
    <submittedName>
        <fullName evidence="3">Tripartite-type tricarboxylate transporter receptor subunit TctC</fullName>
    </submittedName>
</protein>
<reference evidence="3" key="1">
    <citation type="submission" date="2023-07" db="EMBL/GenBank/DDBJ databases">
        <title>Sorghum-associated microbial communities from plants grown in Nebraska, USA.</title>
        <authorList>
            <person name="Schachtman D."/>
        </authorList>
    </citation>
    <scope>NUCLEOTIDE SEQUENCE</scope>
    <source>
        <strain evidence="3">DS3315</strain>
    </source>
</reference>
<gene>
    <name evidence="3" type="ORF">J2W39_006131</name>
</gene>
<sequence length="324" mass="34685">MNLIRRNVCLGGAGALLGLPTMAAAFPSRQVTLIVPSPPGGGLDPVARALAQELGSIWKQAVVVENRTGASGLIGTTAILNAPPDGHTLLLVNESIVVGNRFAFKKLPYDPDRSFTLLTRLVESEYYLVAHASVPATNLAELVKLPESVKKSFSYASWGQGSTPNLLFETMNQLAGTQFVGVPYRGVAPAMLAMISNEAQLGIATLGSGREHFKMGTLKPLAIMARKRSSEYPTVPTTLELGYPDLMASLWFGMVGPAGMPSALAASIVADIRMVLDNPDVVRRYSILQNYTITQGGTADFAERIKRDTTIFGNLARISKLEPQ</sequence>
<dbReference type="PANTHER" id="PTHR42928:SF5">
    <property type="entry name" value="BLR1237 PROTEIN"/>
    <property type="match status" value="1"/>
</dbReference>
<evidence type="ECO:0000256" key="1">
    <source>
        <dbReference type="ARBA" id="ARBA00006987"/>
    </source>
</evidence>
<proteinExistence type="inferred from homology"/>
<dbReference type="Proteomes" id="UP001224845">
    <property type="component" value="Unassembled WGS sequence"/>
</dbReference>
<evidence type="ECO:0000313" key="3">
    <source>
        <dbReference type="EMBL" id="MDP9974847.1"/>
    </source>
</evidence>
<dbReference type="InterPro" id="IPR042100">
    <property type="entry name" value="Bug_dom1"/>
</dbReference>
<accession>A0AAW8EPR8</accession>
<dbReference type="EMBL" id="JAUSRV010000020">
    <property type="protein sequence ID" value="MDP9974847.1"/>
    <property type="molecule type" value="Genomic_DNA"/>
</dbReference>
<dbReference type="SUPFAM" id="SSF53850">
    <property type="entry name" value="Periplasmic binding protein-like II"/>
    <property type="match status" value="1"/>
</dbReference>
<keyword evidence="3" id="KW-0675">Receptor</keyword>
<dbReference type="Gene3D" id="3.40.190.150">
    <property type="entry name" value="Bordetella uptake gene, domain 1"/>
    <property type="match status" value="1"/>
</dbReference>
<feature type="signal peptide" evidence="2">
    <location>
        <begin position="1"/>
        <end position="25"/>
    </location>
</feature>
<dbReference type="Pfam" id="PF03401">
    <property type="entry name" value="TctC"/>
    <property type="match status" value="1"/>
</dbReference>
<comment type="caution">
    <text evidence="3">The sequence shown here is derived from an EMBL/GenBank/DDBJ whole genome shotgun (WGS) entry which is preliminary data.</text>
</comment>
<dbReference type="Gene3D" id="3.40.190.10">
    <property type="entry name" value="Periplasmic binding protein-like II"/>
    <property type="match status" value="1"/>
</dbReference>
<name>A0AAW8EPR8_VARPD</name>
<organism evidence="3 4">
    <name type="scientific">Variovorax paradoxus</name>
    <dbReference type="NCBI Taxonomy" id="34073"/>
    <lineage>
        <taxon>Bacteria</taxon>
        <taxon>Pseudomonadati</taxon>
        <taxon>Pseudomonadota</taxon>
        <taxon>Betaproteobacteria</taxon>
        <taxon>Burkholderiales</taxon>
        <taxon>Comamonadaceae</taxon>
        <taxon>Variovorax</taxon>
    </lineage>
</organism>
<dbReference type="PANTHER" id="PTHR42928">
    <property type="entry name" value="TRICARBOXYLATE-BINDING PROTEIN"/>
    <property type="match status" value="1"/>
</dbReference>
<comment type="similarity">
    <text evidence="1">Belongs to the UPF0065 (bug) family.</text>
</comment>
<evidence type="ECO:0000313" key="4">
    <source>
        <dbReference type="Proteomes" id="UP001224845"/>
    </source>
</evidence>
<dbReference type="RefSeq" id="WP_307596884.1">
    <property type="nucleotide sequence ID" value="NZ_JAUSRV010000020.1"/>
</dbReference>
<dbReference type="PIRSF" id="PIRSF017082">
    <property type="entry name" value="YflP"/>
    <property type="match status" value="1"/>
</dbReference>
<feature type="chain" id="PRO_5043499538" evidence="2">
    <location>
        <begin position="26"/>
        <end position="324"/>
    </location>
</feature>
<dbReference type="InterPro" id="IPR005064">
    <property type="entry name" value="BUG"/>
</dbReference>
<dbReference type="AlphaFoldDB" id="A0AAW8EPR8"/>